<name>H6N1F4_GORPV</name>
<dbReference type="GO" id="GO:0004806">
    <property type="term" value="F:triacylglycerol lipase activity"/>
    <property type="evidence" value="ECO:0007669"/>
    <property type="project" value="InterPro"/>
</dbReference>
<dbReference type="SUPFAM" id="SSF53474">
    <property type="entry name" value="alpha/beta-Hydrolases"/>
    <property type="match status" value="1"/>
</dbReference>
<dbReference type="Proteomes" id="UP000009154">
    <property type="component" value="Chromosome"/>
</dbReference>
<dbReference type="Pfam" id="PF03583">
    <property type="entry name" value="LIP"/>
    <property type="match status" value="1"/>
</dbReference>
<dbReference type="PIRSF" id="PIRSF029171">
    <property type="entry name" value="Esterase_LipA"/>
    <property type="match status" value="1"/>
</dbReference>
<accession>H6N1F4</accession>
<evidence type="ECO:0000313" key="2">
    <source>
        <dbReference type="Proteomes" id="UP000009154"/>
    </source>
</evidence>
<dbReference type="KEGG" id="gpo:GPOL_c11030"/>
<dbReference type="HOGENOM" id="CLU_029538_3_3_11"/>
<sequence length="384" mass="40010">MVTVSACAPTQSAVPAMPYSSASPSASALAARGQLAGTTKAPDEWFSGLPAGTRATRIVYRSVSGVDGSSTTVSGAVFVPAGHHPDGGWPLIAYAHGTTGVTRDCGPSDRPDMFGDLRAVDSFVASGYAVVTTDYQGLSLRASAPRHPYLEPRTAAYNVIDAVRAARSAEPAIGNRWVAVGSSQGGAAVWSAAEHFASYGSDAGTMLGAAAAVPLLDASYLVDRAQSGQLTPDQRWLYPILVEGVAQANPHIRADDYLHGEAAERQATLVSCVADKSALSSQIQAADTSIFDASPPAAERLRSYLGQISLPRVHTDVPILAMYGSVDEIIPVDRMEIALGKSCALGDSVERVRHEGAGHSLDPGPLLGQWISARFVDRPAPSNC</sequence>
<reference evidence="1 2" key="1">
    <citation type="journal article" date="2012" name="Appl. Environ. Microbiol.">
        <title>Involvement of two latex-clearing proteins during rubber degradation and insights into the subsequent degradation pathway revealed by the genome sequence of Gordonia polyisoprenivorans strain VH2.</title>
        <authorList>
            <person name="Hiessl S."/>
            <person name="Schuldes J."/>
            <person name="Thurmer A."/>
            <person name="Halbsguth T."/>
            <person name="Broker D."/>
            <person name="Angelov A."/>
            <person name="Liebl W."/>
            <person name="Daniel R."/>
            <person name="Steinbuchel A."/>
        </authorList>
    </citation>
    <scope>NUCLEOTIDE SEQUENCE [LARGE SCALE GENOMIC DNA]</scope>
    <source>
        <strain evidence="2">DSM 44266 / VH2</strain>
    </source>
</reference>
<dbReference type="PANTHER" id="PTHR34853:SF1">
    <property type="entry name" value="LIPASE 5"/>
    <property type="match status" value="1"/>
</dbReference>
<dbReference type="InterPro" id="IPR029058">
    <property type="entry name" value="AB_hydrolase_fold"/>
</dbReference>
<dbReference type="InterPro" id="IPR005152">
    <property type="entry name" value="Lipase_secreted"/>
</dbReference>
<dbReference type="STRING" id="1112204.GPOL_c11030"/>
<dbReference type="GO" id="GO:0016042">
    <property type="term" value="P:lipid catabolic process"/>
    <property type="evidence" value="ECO:0007669"/>
    <property type="project" value="InterPro"/>
</dbReference>
<protein>
    <submittedName>
        <fullName evidence="1">Putative secretory lipase</fullName>
    </submittedName>
</protein>
<proteinExistence type="predicted"/>
<dbReference type="PANTHER" id="PTHR34853">
    <property type="match status" value="1"/>
</dbReference>
<dbReference type="eggNOG" id="COG1506">
    <property type="taxonomic scope" value="Bacteria"/>
</dbReference>
<keyword evidence="2" id="KW-1185">Reference proteome</keyword>
<evidence type="ECO:0000313" key="1">
    <source>
        <dbReference type="EMBL" id="AFA72165.1"/>
    </source>
</evidence>
<dbReference type="Gene3D" id="3.40.50.1820">
    <property type="entry name" value="alpha/beta hydrolase"/>
    <property type="match status" value="2"/>
</dbReference>
<organism evidence="1 2">
    <name type="scientific">Gordonia polyisoprenivorans (strain DSM 44266 / VH2)</name>
    <dbReference type="NCBI Taxonomy" id="1112204"/>
    <lineage>
        <taxon>Bacteria</taxon>
        <taxon>Bacillati</taxon>
        <taxon>Actinomycetota</taxon>
        <taxon>Actinomycetes</taxon>
        <taxon>Mycobacteriales</taxon>
        <taxon>Gordoniaceae</taxon>
        <taxon>Gordonia</taxon>
    </lineage>
</organism>
<dbReference type="EMBL" id="CP003119">
    <property type="protein sequence ID" value="AFA72165.1"/>
    <property type="molecule type" value="Genomic_DNA"/>
</dbReference>
<gene>
    <name evidence="1" type="ordered locus">GPOL_c11030</name>
</gene>
<dbReference type="AlphaFoldDB" id="H6N1F4"/>